<name>A0A6G0TQV7_APHGL</name>
<reference evidence="1 2" key="1">
    <citation type="submission" date="2019-08" db="EMBL/GenBank/DDBJ databases">
        <title>The genome of the soybean aphid Biotype 1, its phylome, world population structure and adaptation to the North American continent.</title>
        <authorList>
            <person name="Giordano R."/>
            <person name="Donthu R.K."/>
            <person name="Hernandez A.G."/>
            <person name="Wright C.L."/>
            <person name="Zimin A.V."/>
        </authorList>
    </citation>
    <scope>NUCLEOTIDE SEQUENCE [LARGE SCALE GENOMIC DNA]</scope>
    <source>
        <tissue evidence="1">Whole aphids</tissue>
    </source>
</reference>
<organism evidence="1 2">
    <name type="scientific">Aphis glycines</name>
    <name type="common">Soybean aphid</name>
    <dbReference type="NCBI Taxonomy" id="307491"/>
    <lineage>
        <taxon>Eukaryota</taxon>
        <taxon>Metazoa</taxon>
        <taxon>Ecdysozoa</taxon>
        <taxon>Arthropoda</taxon>
        <taxon>Hexapoda</taxon>
        <taxon>Insecta</taxon>
        <taxon>Pterygota</taxon>
        <taxon>Neoptera</taxon>
        <taxon>Paraneoptera</taxon>
        <taxon>Hemiptera</taxon>
        <taxon>Sternorrhyncha</taxon>
        <taxon>Aphidomorpha</taxon>
        <taxon>Aphidoidea</taxon>
        <taxon>Aphididae</taxon>
        <taxon>Aphidini</taxon>
        <taxon>Aphis</taxon>
        <taxon>Aphis</taxon>
    </lineage>
</organism>
<evidence type="ECO:0000313" key="2">
    <source>
        <dbReference type="Proteomes" id="UP000475862"/>
    </source>
</evidence>
<dbReference type="EMBL" id="VYZN01000019">
    <property type="protein sequence ID" value="KAE9536998.1"/>
    <property type="molecule type" value="Genomic_DNA"/>
</dbReference>
<sequence length="382" mass="44747">MAIQPNCTSCQQAALLHGCLHVTVRFVEYTAETETQQIPISQVACTRCSLVAAVYITKRTPFYRFMICIRLFVHIGTYENNLLKINFFSTLSLKYDTIFLKIINYILNNKSTVERSTRLNFLDLGVLPVRSLYKKIVIMFVFKEKNISYYRNTKVSIIWIIINRPGFQCKVRLFYLIVDNPFHLLFALSKCKLGDVIQDNQSYYTYNALFLIKSIWLLKDCLESNFTLRSCTVEIFDKLKSTTETFFKIMMSIFVTGFARLNYNSNKDLFREIIIEFYSFGMTRNDRDDNDLLNKKVITQVRMNADSLNKLKYDEFQKNNLCFIKNKSIHLKNLTVGKLKLSKSSNHKKIAWIYIRISIKIPYLGRHLVKLLGPLKSQSRII</sequence>
<comment type="caution">
    <text evidence="1">The sequence shown here is derived from an EMBL/GenBank/DDBJ whole genome shotgun (WGS) entry which is preliminary data.</text>
</comment>
<dbReference type="Proteomes" id="UP000475862">
    <property type="component" value="Unassembled WGS sequence"/>
</dbReference>
<dbReference type="AlphaFoldDB" id="A0A6G0TQV7"/>
<accession>A0A6G0TQV7</accession>
<keyword evidence="2" id="KW-1185">Reference proteome</keyword>
<protein>
    <submittedName>
        <fullName evidence="1">Uncharacterized protein</fullName>
    </submittedName>
</protein>
<proteinExistence type="predicted"/>
<gene>
    <name evidence="1" type="ORF">AGLY_006805</name>
</gene>
<evidence type="ECO:0000313" key="1">
    <source>
        <dbReference type="EMBL" id="KAE9536998.1"/>
    </source>
</evidence>